<feature type="compositionally biased region" description="Polar residues" evidence="8">
    <location>
        <begin position="713"/>
        <end position="731"/>
    </location>
</feature>
<keyword evidence="5" id="KW-1015">Disulfide bond</keyword>
<evidence type="ECO:0000313" key="13">
    <source>
        <dbReference type="Proteomes" id="UP000762676"/>
    </source>
</evidence>
<feature type="compositionally biased region" description="Polar residues" evidence="8">
    <location>
        <begin position="869"/>
        <end position="883"/>
    </location>
</feature>
<feature type="region of interest" description="Disordered" evidence="8">
    <location>
        <begin position="204"/>
        <end position="238"/>
    </location>
</feature>
<dbReference type="SMART" id="SM00636">
    <property type="entry name" value="Glyco_18"/>
    <property type="match status" value="1"/>
</dbReference>
<evidence type="ECO:0000256" key="5">
    <source>
        <dbReference type="ARBA" id="ARBA00023157"/>
    </source>
</evidence>
<dbReference type="Proteomes" id="UP000762676">
    <property type="component" value="Unassembled WGS sequence"/>
</dbReference>
<feature type="region of interest" description="Disordered" evidence="8">
    <location>
        <begin position="252"/>
        <end position="279"/>
    </location>
</feature>
<dbReference type="SMART" id="SM00494">
    <property type="entry name" value="ChtBD2"/>
    <property type="match status" value="1"/>
</dbReference>
<dbReference type="GO" id="GO:0006032">
    <property type="term" value="P:chitin catabolic process"/>
    <property type="evidence" value="ECO:0007669"/>
    <property type="project" value="TreeGrafter"/>
</dbReference>
<dbReference type="FunFam" id="3.10.50.10:FF:000004">
    <property type="entry name" value="Chitinase 5"/>
    <property type="match status" value="1"/>
</dbReference>
<evidence type="ECO:0000256" key="2">
    <source>
        <dbReference type="ARBA" id="ARBA00022669"/>
    </source>
</evidence>
<accession>A0AAV4GRY3</accession>
<dbReference type="GO" id="GO:0008061">
    <property type="term" value="F:chitin binding"/>
    <property type="evidence" value="ECO:0007669"/>
    <property type="project" value="UniProtKB-KW"/>
</dbReference>
<keyword evidence="3 9" id="KW-0732">Signal</keyword>
<dbReference type="InterPro" id="IPR001223">
    <property type="entry name" value="Glyco_hydro18_cat"/>
</dbReference>
<sequence>MWKPLLNGRRGLVLILLLSLFHFGSTSSIPRNYRVSLNKTEKETVNEYTEAGASKEDTAARKVNTIEESILQQSPTPFMKTPFSPPKTVHYYSVPTTNKETESYGTEITNSLLQRHNRIVDSQGRSRNSFVDIPKLQNGDENTAVKPYPSGKVPRGRQSMPSKIVQSISDSYPNWWTEQSGYHKKNKTSVSNLNGQQEDYLRNRQSGSMIDGLGVKPEEPTEYPLEGTKSARQSTPKSKTMMAVISEMMTEASGKEFESNQYSTTGESDSHGDRSESESYAGAIEPDSYAGKLLTKPRPADAGSQEAPSDATLGLLTSHPHGKPKKLIFCYYGTSANSRPGVGKFWPENVDPFLCTHLIFAFADITKDGTNIKPNNWNDLGENGSFDVFYEAVWRILFQKFGFDGLDMDWEFPGWRGSGPEDRHKFTLFMKDLHEAFAAEAAATGKPRLILTLATAASAFYVEKSYEPTEIHKHVDYMLLMTYNFHGSGWEKYTGHHTPLLPHPLDPEGEQRELYVLWAINYWLNFGVPRSKLVMGMASYGLGWKLTDSSQTGVRAPADGGNTKGKYTEESGILAHYEICEHVIQDGWNVEWIDEQKAPYAYGQGEWVGFDSPDSFYIKAVTVLQEGLAGSFIWSVEMDDFKGHCGGPKYPLIRTVYEVFTQHPLSANSSQSSSAQLRLSKAQSSINSVAATQSQGGVQVTPSHGTNRHYASIVSSGPSDYHHSSASTTNGGYHYEHDPDADGHLSKPWQAMTDYDYEYYEWDDESSGSSHGTGTHDSVNAAASIHSHVTPTRGTGSHLRTTSHDVSSHDITDLSTNHDYHYEHDPDADGHLSKPWQAKTDYDYEYYHWDDGSSSHGHETTGGHASVNAPASSHSQNTPSHSLGSHLEKVVHVSEPAHHDYNYEHNPDVDGHLSKPWQAKSDYDYEYYDWGGEHDHTEARHEFTTHEDHFSHGDYHDRHHHGDELDNVDCNNMGLGIHSSPESCQHFVLCMPISAHELGPSLMACPSGTLYDDSLKVCNHQHLVDCSR</sequence>
<evidence type="ECO:0000256" key="1">
    <source>
        <dbReference type="ARBA" id="ARBA00009121"/>
    </source>
</evidence>
<feature type="domain" description="Chitin-binding type-2" evidence="10">
    <location>
        <begin position="967"/>
        <end position="1028"/>
    </location>
</feature>
<dbReference type="SUPFAM" id="SSF54556">
    <property type="entry name" value="Chitinase insertion domain"/>
    <property type="match status" value="1"/>
</dbReference>
<evidence type="ECO:0000259" key="10">
    <source>
        <dbReference type="PROSITE" id="PS50940"/>
    </source>
</evidence>
<feature type="region of interest" description="Disordered" evidence="8">
    <location>
        <begin position="291"/>
        <end position="318"/>
    </location>
</feature>
<dbReference type="Pfam" id="PF01607">
    <property type="entry name" value="CBM_14"/>
    <property type="match status" value="1"/>
</dbReference>
<gene>
    <name evidence="12" type="ORF">ElyMa_004228200</name>
</gene>
<dbReference type="Gene3D" id="2.170.140.10">
    <property type="entry name" value="Chitin binding domain"/>
    <property type="match status" value="1"/>
</dbReference>
<dbReference type="PROSITE" id="PS51910">
    <property type="entry name" value="GH18_2"/>
    <property type="match status" value="1"/>
</dbReference>
<evidence type="ECO:0000256" key="7">
    <source>
        <dbReference type="RuleBase" id="RU000489"/>
    </source>
</evidence>
<dbReference type="PANTHER" id="PTHR11177:SF317">
    <property type="entry name" value="CHITINASE 12-RELATED"/>
    <property type="match status" value="1"/>
</dbReference>
<evidence type="ECO:0000256" key="8">
    <source>
        <dbReference type="SAM" id="MobiDB-lite"/>
    </source>
</evidence>
<dbReference type="InterPro" id="IPR050314">
    <property type="entry name" value="Glycosyl_Hydrlase_18"/>
</dbReference>
<feature type="compositionally biased region" description="Polar residues" evidence="8">
    <location>
        <begin position="789"/>
        <end position="800"/>
    </location>
</feature>
<dbReference type="PROSITE" id="PS01095">
    <property type="entry name" value="GH18_1"/>
    <property type="match status" value="1"/>
</dbReference>
<evidence type="ECO:0000256" key="4">
    <source>
        <dbReference type="ARBA" id="ARBA00022801"/>
    </source>
</evidence>
<evidence type="ECO:0000256" key="6">
    <source>
        <dbReference type="ARBA" id="ARBA00023295"/>
    </source>
</evidence>
<evidence type="ECO:0000259" key="11">
    <source>
        <dbReference type="PROSITE" id="PS51910"/>
    </source>
</evidence>
<evidence type="ECO:0000256" key="9">
    <source>
        <dbReference type="SAM" id="SignalP"/>
    </source>
</evidence>
<dbReference type="InterPro" id="IPR017853">
    <property type="entry name" value="GH"/>
</dbReference>
<dbReference type="SUPFAM" id="SSF51445">
    <property type="entry name" value="(Trans)glycosidases"/>
    <property type="match status" value="1"/>
</dbReference>
<dbReference type="PANTHER" id="PTHR11177">
    <property type="entry name" value="CHITINASE"/>
    <property type="match status" value="1"/>
</dbReference>
<evidence type="ECO:0000256" key="3">
    <source>
        <dbReference type="ARBA" id="ARBA00022729"/>
    </source>
</evidence>
<dbReference type="PROSITE" id="PS50940">
    <property type="entry name" value="CHIT_BIND_II"/>
    <property type="match status" value="1"/>
</dbReference>
<organism evidence="12 13">
    <name type="scientific">Elysia marginata</name>
    <dbReference type="NCBI Taxonomy" id="1093978"/>
    <lineage>
        <taxon>Eukaryota</taxon>
        <taxon>Metazoa</taxon>
        <taxon>Spiralia</taxon>
        <taxon>Lophotrochozoa</taxon>
        <taxon>Mollusca</taxon>
        <taxon>Gastropoda</taxon>
        <taxon>Heterobranchia</taxon>
        <taxon>Euthyneura</taxon>
        <taxon>Panpulmonata</taxon>
        <taxon>Sacoglossa</taxon>
        <taxon>Placobranchoidea</taxon>
        <taxon>Plakobranchidae</taxon>
        <taxon>Elysia</taxon>
    </lineage>
</organism>
<feature type="region of interest" description="Disordered" evidence="8">
    <location>
        <begin position="130"/>
        <end position="160"/>
    </location>
</feature>
<dbReference type="GO" id="GO:0005975">
    <property type="term" value="P:carbohydrate metabolic process"/>
    <property type="evidence" value="ECO:0007669"/>
    <property type="project" value="InterPro"/>
</dbReference>
<dbReference type="InterPro" id="IPR036508">
    <property type="entry name" value="Chitin-bd_dom_sf"/>
</dbReference>
<reference evidence="12 13" key="1">
    <citation type="journal article" date="2021" name="Elife">
        <title>Chloroplast acquisition without the gene transfer in kleptoplastic sea slugs, Plakobranchus ocellatus.</title>
        <authorList>
            <person name="Maeda T."/>
            <person name="Takahashi S."/>
            <person name="Yoshida T."/>
            <person name="Shimamura S."/>
            <person name="Takaki Y."/>
            <person name="Nagai Y."/>
            <person name="Toyoda A."/>
            <person name="Suzuki Y."/>
            <person name="Arimoto A."/>
            <person name="Ishii H."/>
            <person name="Satoh N."/>
            <person name="Nishiyama T."/>
            <person name="Hasebe M."/>
            <person name="Maruyama T."/>
            <person name="Minagawa J."/>
            <person name="Obokata J."/>
            <person name="Shigenobu S."/>
        </authorList>
    </citation>
    <scope>NUCLEOTIDE SEQUENCE [LARGE SCALE GENOMIC DNA]</scope>
</reference>
<dbReference type="Pfam" id="PF00704">
    <property type="entry name" value="Glyco_hydro_18"/>
    <property type="match status" value="1"/>
</dbReference>
<feature type="compositionally biased region" description="Basic and acidic residues" evidence="8">
    <location>
        <begin position="734"/>
        <end position="745"/>
    </location>
</feature>
<keyword evidence="13" id="KW-1185">Reference proteome</keyword>
<feature type="compositionally biased region" description="Basic and acidic residues" evidence="8">
    <location>
        <begin position="268"/>
        <end position="277"/>
    </location>
</feature>
<comment type="caution">
    <text evidence="12">The sequence shown here is derived from an EMBL/GenBank/DDBJ whole genome shotgun (WGS) entry which is preliminary data.</text>
</comment>
<feature type="chain" id="PRO_5043752690" evidence="9">
    <location>
        <begin position="27"/>
        <end position="1028"/>
    </location>
</feature>
<feature type="domain" description="GH18" evidence="11">
    <location>
        <begin position="296"/>
        <end position="663"/>
    </location>
</feature>
<keyword evidence="2" id="KW-0147">Chitin-binding</keyword>
<feature type="region of interest" description="Disordered" evidence="8">
    <location>
        <begin position="789"/>
        <end position="810"/>
    </location>
</feature>
<dbReference type="EMBL" id="BMAT01008551">
    <property type="protein sequence ID" value="GFR87630.1"/>
    <property type="molecule type" value="Genomic_DNA"/>
</dbReference>
<dbReference type="AlphaFoldDB" id="A0AAV4GRY3"/>
<dbReference type="SUPFAM" id="SSF57625">
    <property type="entry name" value="Invertebrate chitin-binding proteins"/>
    <property type="match status" value="1"/>
</dbReference>
<keyword evidence="4 7" id="KW-0378">Hydrolase</keyword>
<dbReference type="Gene3D" id="3.20.20.80">
    <property type="entry name" value="Glycosidases"/>
    <property type="match status" value="2"/>
</dbReference>
<feature type="region of interest" description="Disordered" evidence="8">
    <location>
        <begin position="688"/>
        <end position="747"/>
    </location>
</feature>
<dbReference type="InterPro" id="IPR001579">
    <property type="entry name" value="Glyco_hydro_18_chit_AS"/>
</dbReference>
<dbReference type="GO" id="GO:0004568">
    <property type="term" value="F:chitinase activity"/>
    <property type="evidence" value="ECO:0007669"/>
    <property type="project" value="TreeGrafter"/>
</dbReference>
<protein>
    <submittedName>
        <fullName evidence="12">Acidic mammalian chitinase</fullName>
    </submittedName>
</protein>
<feature type="region of interest" description="Disordered" evidence="8">
    <location>
        <begin position="854"/>
        <end position="885"/>
    </location>
</feature>
<comment type="similarity">
    <text evidence="1">Belongs to the glycosyl hydrolase 18 family. Chitinase class II subfamily.</text>
</comment>
<dbReference type="InterPro" id="IPR002557">
    <property type="entry name" value="Chitin-bd_dom"/>
</dbReference>
<dbReference type="InterPro" id="IPR011583">
    <property type="entry name" value="Chitinase_II/V-like_cat"/>
</dbReference>
<dbReference type="Gene3D" id="3.10.50.10">
    <property type="match status" value="1"/>
</dbReference>
<feature type="signal peptide" evidence="9">
    <location>
        <begin position="1"/>
        <end position="26"/>
    </location>
</feature>
<dbReference type="GO" id="GO:0005576">
    <property type="term" value="C:extracellular region"/>
    <property type="evidence" value="ECO:0007669"/>
    <property type="project" value="InterPro"/>
</dbReference>
<proteinExistence type="inferred from homology"/>
<dbReference type="InterPro" id="IPR029070">
    <property type="entry name" value="Chitinase_insertion_sf"/>
</dbReference>
<feature type="compositionally biased region" description="Polar residues" evidence="8">
    <location>
        <begin position="688"/>
        <end position="705"/>
    </location>
</feature>
<name>A0AAV4GRY3_9GAST</name>
<evidence type="ECO:0000313" key="12">
    <source>
        <dbReference type="EMBL" id="GFR87630.1"/>
    </source>
</evidence>
<keyword evidence="6 7" id="KW-0326">Glycosidase</keyword>